<dbReference type="SUPFAM" id="SSF56112">
    <property type="entry name" value="Protein kinase-like (PK-like)"/>
    <property type="match status" value="1"/>
</dbReference>
<protein>
    <submittedName>
        <fullName evidence="2">Cyclin-dependent kinase F-4-like protein isoform X3</fullName>
    </submittedName>
</protein>
<comment type="caution">
    <text evidence="2">The sequence shown here is derived from an EMBL/GenBank/DDBJ whole genome shotgun (WGS) entry which is preliminary data.</text>
</comment>
<keyword evidence="1" id="KW-0472">Membrane</keyword>
<dbReference type="EMBL" id="QPKB01000007">
    <property type="protein sequence ID" value="RWR89667.1"/>
    <property type="molecule type" value="Genomic_DNA"/>
</dbReference>
<dbReference type="STRING" id="337451.A0A3S3NKV0"/>
<dbReference type="AlphaFoldDB" id="A0A3S3NKV0"/>
<sequence length="214" mass="23695">MRHFQFSEPCSLIFLFSNLSVVALLPFFTFLFHRNQTMLSLINSFVDKLIVQVSRLHLSVLIPSASKDAISLISSLCSWDPCKRPTAVETLQRSFFQPCSYVPPSIRLRAAASRTPHAGVEGAFGQKCSKRYSATLSKAKPASNLCSVKISTLGRGVQGKLEMDGQCCAKQPRYRLPARSNYTGLNKASDRVSDVAEKMAHMTVGARRQQQGHL</sequence>
<reference evidence="2 3" key="1">
    <citation type="journal article" date="2019" name="Nat. Plants">
        <title>Stout camphor tree genome fills gaps in understanding of flowering plant genome evolution.</title>
        <authorList>
            <person name="Chaw S.M."/>
            <person name="Liu Y.C."/>
            <person name="Wu Y.W."/>
            <person name="Wang H.Y."/>
            <person name="Lin C.I."/>
            <person name="Wu C.S."/>
            <person name="Ke H.M."/>
            <person name="Chang L.Y."/>
            <person name="Hsu C.Y."/>
            <person name="Yang H.T."/>
            <person name="Sudianto E."/>
            <person name="Hsu M.H."/>
            <person name="Wu K.P."/>
            <person name="Wang L.N."/>
            <person name="Leebens-Mack J.H."/>
            <person name="Tsai I.J."/>
        </authorList>
    </citation>
    <scope>NUCLEOTIDE SEQUENCE [LARGE SCALE GENOMIC DNA]</scope>
    <source>
        <strain evidence="3">cv. Chaw 1501</strain>
        <tissue evidence="2">Young leaves</tissue>
    </source>
</reference>
<evidence type="ECO:0000313" key="3">
    <source>
        <dbReference type="Proteomes" id="UP000283530"/>
    </source>
</evidence>
<dbReference type="GO" id="GO:0016301">
    <property type="term" value="F:kinase activity"/>
    <property type="evidence" value="ECO:0007669"/>
    <property type="project" value="UniProtKB-KW"/>
</dbReference>
<feature type="transmembrane region" description="Helical" evidence="1">
    <location>
        <begin position="12"/>
        <end position="32"/>
    </location>
</feature>
<keyword evidence="1" id="KW-1133">Transmembrane helix</keyword>
<keyword evidence="2" id="KW-0808">Transferase</keyword>
<keyword evidence="2" id="KW-0418">Kinase</keyword>
<organism evidence="2 3">
    <name type="scientific">Cinnamomum micranthum f. kanehirae</name>
    <dbReference type="NCBI Taxonomy" id="337451"/>
    <lineage>
        <taxon>Eukaryota</taxon>
        <taxon>Viridiplantae</taxon>
        <taxon>Streptophyta</taxon>
        <taxon>Embryophyta</taxon>
        <taxon>Tracheophyta</taxon>
        <taxon>Spermatophyta</taxon>
        <taxon>Magnoliopsida</taxon>
        <taxon>Magnoliidae</taxon>
        <taxon>Laurales</taxon>
        <taxon>Lauraceae</taxon>
        <taxon>Cinnamomum</taxon>
    </lineage>
</organism>
<accession>A0A3S3NKV0</accession>
<dbReference type="Proteomes" id="UP000283530">
    <property type="component" value="Unassembled WGS sequence"/>
</dbReference>
<keyword evidence="3" id="KW-1185">Reference proteome</keyword>
<dbReference type="OrthoDB" id="2158884at2759"/>
<evidence type="ECO:0000313" key="2">
    <source>
        <dbReference type="EMBL" id="RWR89667.1"/>
    </source>
</evidence>
<keyword evidence="1" id="KW-0812">Transmembrane</keyword>
<dbReference type="Gene3D" id="1.10.510.10">
    <property type="entry name" value="Transferase(Phosphotransferase) domain 1"/>
    <property type="match status" value="1"/>
</dbReference>
<name>A0A3S3NKV0_9MAGN</name>
<dbReference type="InterPro" id="IPR011009">
    <property type="entry name" value="Kinase-like_dom_sf"/>
</dbReference>
<proteinExistence type="predicted"/>
<evidence type="ECO:0000256" key="1">
    <source>
        <dbReference type="SAM" id="Phobius"/>
    </source>
</evidence>
<gene>
    <name evidence="2" type="ORF">CKAN_01873100</name>
</gene>